<feature type="compositionally biased region" description="Pro residues" evidence="3">
    <location>
        <begin position="495"/>
        <end position="507"/>
    </location>
</feature>
<dbReference type="GO" id="GO:0008270">
    <property type="term" value="F:zinc ion binding"/>
    <property type="evidence" value="ECO:0007669"/>
    <property type="project" value="UniProtKB-KW"/>
</dbReference>
<dbReference type="PANTHER" id="PTHR31286">
    <property type="entry name" value="GLYCINE-RICH CELL WALL STRUCTURAL PROTEIN 1.8-LIKE"/>
    <property type="match status" value="1"/>
</dbReference>
<dbReference type="PROSITE" id="PS50158">
    <property type="entry name" value="ZF_CCHC"/>
    <property type="match status" value="1"/>
</dbReference>
<evidence type="ECO:0000313" key="5">
    <source>
        <dbReference type="EMBL" id="KAL0923601.1"/>
    </source>
</evidence>
<feature type="region of interest" description="Disordered" evidence="3">
    <location>
        <begin position="489"/>
        <end position="545"/>
    </location>
</feature>
<dbReference type="Proteomes" id="UP001552299">
    <property type="component" value="Unassembled WGS sequence"/>
</dbReference>
<dbReference type="EMBL" id="JANQDX010000006">
    <property type="protein sequence ID" value="KAL0923601.1"/>
    <property type="molecule type" value="Genomic_DNA"/>
</dbReference>
<feature type="coiled-coil region" evidence="2">
    <location>
        <begin position="609"/>
        <end position="685"/>
    </location>
</feature>
<keyword evidence="1" id="KW-0862">Zinc</keyword>
<feature type="compositionally biased region" description="Low complexity" evidence="3">
    <location>
        <begin position="530"/>
        <end position="545"/>
    </location>
</feature>
<evidence type="ECO:0000313" key="6">
    <source>
        <dbReference type="Proteomes" id="UP001552299"/>
    </source>
</evidence>
<keyword evidence="6" id="KW-1185">Reference proteome</keyword>
<dbReference type="PANTHER" id="PTHR31286:SF99">
    <property type="entry name" value="DUF4283 DOMAIN-CONTAINING PROTEIN"/>
    <property type="match status" value="1"/>
</dbReference>
<proteinExistence type="predicted"/>
<keyword evidence="2" id="KW-0175">Coiled coil</keyword>
<keyword evidence="1" id="KW-0863">Zinc-finger</keyword>
<evidence type="ECO:0000256" key="2">
    <source>
        <dbReference type="SAM" id="Coils"/>
    </source>
</evidence>
<organism evidence="5 6">
    <name type="scientific">Dendrobium thyrsiflorum</name>
    <name type="common">Pinecone-like raceme dendrobium</name>
    <name type="synonym">Orchid</name>
    <dbReference type="NCBI Taxonomy" id="117978"/>
    <lineage>
        <taxon>Eukaryota</taxon>
        <taxon>Viridiplantae</taxon>
        <taxon>Streptophyta</taxon>
        <taxon>Embryophyta</taxon>
        <taxon>Tracheophyta</taxon>
        <taxon>Spermatophyta</taxon>
        <taxon>Magnoliopsida</taxon>
        <taxon>Liliopsida</taxon>
        <taxon>Asparagales</taxon>
        <taxon>Orchidaceae</taxon>
        <taxon>Epidendroideae</taxon>
        <taxon>Malaxideae</taxon>
        <taxon>Dendrobiinae</taxon>
        <taxon>Dendrobium</taxon>
    </lineage>
</organism>
<feature type="compositionally biased region" description="Acidic residues" evidence="3">
    <location>
        <begin position="769"/>
        <end position="778"/>
    </location>
</feature>
<dbReference type="InterPro" id="IPR001878">
    <property type="entry name" value="Znf_CCHC"/>
</dbReference>
<dbReference type="InterPro" id="IPR040256">
    <property type="entry name" value="At4g02000-like"/>
</dbReference>
<feature type="domain" description="CCHC-type" evidence="4">
    <location>
        <begin position="116"/>
        <end position="129"/>
    </location>
</feature>
<evidence type="ECO:0000256" key="1">
    <source>
        <dbReference type="PROSITE-ProRule" id="PRU00047"/>
    </source>
</evidence>
<accession>A0ABD0VLX4</accession>
<comment type="caution">
    <text evidence="5">The sequence shown here is derived from an EMBL/GenBank/DDBJ whole genome shotgun (WGS) entry which is preliminary data.</text>
</comment>
<feature type="region of interest" description="Disordered" evidence="3">
    <location>
        <begin position="247"/>
        <end position="278"/>
    </location>
</feature>
<dbReference type="AlphaFoldDB" id="A0ABD0VLX4"/>
<gene>
    <name evidence="5" type="ORF">M5K25_007662</name>
</gene>
<name>A0ABD0VLX4_DENTH</name>
<evidence type="ECO:0000256" key="3">
    <source>
        <dbReference type="SAM" id="MobiDB-lite"/>
    </source>
</evidence>
<reference evidence="5 6" key="1">
    <citation type="journal article" date="2024" name="Plant Biotechnol. J.">
        <title>Dendrobium thyrsiflorum genome and its molecular insights into genes involved in important horticultural traits.</title>
        <authorList>
            <person name="Chen B."/>
            <person name="Wang J.Y."/>
            <person name="Zheng P.J."/>
            <person name="Li K.L."/>
            <person name="Liang Y.M."/>
            <person name="Chen X.F."/>
            <person name="Zhang C."/>
            <person name="Zhao X."/>
            <person name="He X."/>
            <person name="Zhang G.Q."/>
            <person name="Liu Z.J."/>
            <person name="Xu Q."/>
        </authorList>
    </citation>
    <scope>NUCLEOTIDE SEQUENCE [LARGE SCALE GENOMIC DNA]</scope>
    <source>
        <strain evidence="5">GZMU011</strain>
    </source>
</reference>
<protein>
    <recommendedName>
        <fullName evidence="4">CCHC-type domain-containing protein</fullName>
    </recommendedName>
</protein>
<sequence>MESFWCFSFDKFRVGLYLKSMDAVLSGGPWYVGRYIIGMDRWSPSCSLTSLKGLSSPVWIHLPLLPLQFWDEFNILRIASRIGMLLLIDDQMLNWVDGSHGRFFQRVEYEKISNFCFHCGKFDHVQNNCNNKQSVDVNNVTKNCFEECSNPKNIISDYGPQRDPNSYGSWIHVNYGRNKIQAGRQARSTRNNRFLRKHALVKDNSNQVGHDVNHQKSNVQVSTKGADGKHVDEVSSDVVDVNATLRPLGAMSGEPPLSKENSGARRPHKGAVMDDGASSVTSDSLTVFRKKFHFPNSLVATVPKRSDRASHPPPGYIVVYETHLRAGLRFPPPPELIDIVARCGVSITRFSHRAMSVTIGLIALFRDRGVVLTPECISRMGRFISDVQGRVIFRSKWLDIRTRDPLKSWASAFFFVKNDWGLIEKWGKLTDLPAPLHIGEEDIMRILKVPDIEHLLYEVCYLGRYIEEEFLFKVGLSIHAGRSDAKMLKKSAKAPEPPVPAPAPAPKVAPKRPVGGSDPQSLKKKKIEGAATSADRAPSSSSPARLHIPEDVLNHQCIGRRRADDLLLRRKELEAELTHSLNEWNSEFVKIKYLQGEYKRKYDSRTKEVKVLEAELSECRTELANIVRSVSLQNQQIDRLQVDLEGAQAVITQLRKDQKASGEKVGKLEAENKRSRSLLAEKEAALSGLESSRIIEDFKSSIAFKSLIQDHVQEARDHIYDIEVKALELQCMDEGFIRGFLKGVRLMQRKTGVTVEGLTPSQASGDSSSDADGDEVESELQKVFALDVDDETIDIE</sequence>
<feature type="region of interest" description="Disordered" evidence="3">
    <location>
        <begin position="756"/>
        <end position="779"/>
    </location>
</feature>
<evidence type="ECO:0000259" key="4">
    <source>
        <dbReference type="PROSITE" id="PS50158"/>
    </source>
</evidence>
<keyword evidence="1" id="KW-0479">Metal-binding</keyword>